<evidence type="ECO:0000313" key="1">
    <source>
        <dbReference type="EMBL" id="KKN49256.1"/>
    </source>
</evidence>
<organism evidence="1">
    <name type="scientific">marine sediment metagenome</name>
    <dbReference type="NCBI Taxonomy" id="412755"/>
    <lineage>
        <taxon>unclassified sequences</taxon>
        <taxon>metagenomes</taxon>
        <taxon>ecological metagenomes</taxon>
    </lineage>
</organism>
<dbReference type="EMBL" id="LAZR01001175">
    <property type="protein sequence ID" value="KKN49256.1"/>
    <property type="molecule type" value="Genomic_DNA"/>
</dbReference>
<sequence length="323" mass="34462">MGSKYPQFDRNRLKLQPLSQRKHEMDLTRLLNVGDAPEPFDHPDLPAIADAVAAASARGAAVVVLIGAHVIKQGLSRYLIDLIGRGHISALATNGAAIVHDFELARIGATTESVAHYISQGQFGLWAETGELNDIVVAANADGLGLGEGVGKAIADRDWPHTDVSIFAAAYARDVPATVHLGIGYDIVHEHPNFDGAAAGEASYRDFLILANVLDNLDGGVVLSLGSAVMAPEVFLKALAMARNVAHQQGRKITDLPPVFDLHDLPERFEAEPPKGQSDYYFRPIKTLLVRTVADGGESFYARGDHARTVPALWAALGGGADE</sequence>
<reference evidence="1" key="1">
    <citation type="journal article" date="2015" name="Nature">
        <title>Complex archaea that bridge the gap between prokaryotes and eukaryotes.</title>
        <authorList>
            <person name="Spang A."/>
            <person name="Saw J.H."/>
            <person name="Jorgensen S.L."/>
            <person name="Zaremba-Niedzwiedzka K."/>
            <person name="Martijn J."/>
            <person name="Lind A.E."/>
            <person name="van Eijk R."/>
            <person name="Schleper C."/>
            <person name="Guy L."/>
            <person name="Ettema T.J."/>
        </authorList>
    </citation>
    <scope>NUCLEOTIDE SEQUENCE</scope>
</reference>
<comment type="caution">
    <text evidence="1">The sequence shown here is derived from an EMBL/GenBank/DDBJ whole genome shotgun (WGS) entry which is preliminary data.</text>
</comment>
<dbReference type="Gene3D" id="3.40.50.10690">
    <property type="entry name" value="putative lor/sdh protein like domains"/>
    <property type="match status" value="1"/>
</dbReference>
<proteinExistence type="predicted"/>
<protein>
    <submittedName>
        <fullName evidence="1">Uncharacterized protein</fullName>
    </submittedName>
</protein>
<dbReference type="AlphaFoldDB" id="A0A0F9TJU2"/>
<name>A0A0F9TJU2_9ZZZZ</name>
<gene>
    <name evidence="1" type="ORF">LCGC14_0644520</name>
</gene>
<accession>A0A0F9TJU2</accession>